<dbReference type="Proteomes" id="UP000001844">
    <property type="component" value="Chromosome"/>
</dbReference>
<dbReference type="EMBL" id="CP001798">
    <property type="protein sequence ID" value="ADE16662.1"/>
    <property type="molecule type" value="Genomic_DNA"/>
</dbReference>
<organism evidence="1 2">
    <name type="scientific">Nitrosococcus halophilus (strain Nc4)</name>
    <dbReference type="NCBI Taxonomy" id="472759"/>
    <lineage>
        <taxon>Bacteria</taxon>
        <taxon>Pseudomonadati</taxon>
        <taxon>Pseudomonadota</taxon>
        <taxon>Gammaproteobacteria</taxon>
        <taxon>Chromatiales</taxon>
        <taxon>Chromatiaceae</taxon>
        <taxon>Nitrosococcus</taxon>
    </lineage>
</organism>
<evidence type="ECO:0000313" key="1">
    <source>
        <dbReference type="EMBL" id="ADE16662.1"/>
    </source>
</evidence>
<evidence type="ECO:0008006" key="3">
    <source>
        <dbReference type="Google" id="ProtNLM"/>
    </source>
</evidence>
<reference evidence="2" key="1">
    <citation type="submission" date="2010-04" db="EMBL/GenBank/DDBJ databases">
        <title>Complete genome sequence of Nitrosococcus halophilus Nc4, a salt-adapted, aerobic obligate ammonia-oxidizing sulfur purple bacterium.</title>
        <authorList>
            <consortium name="US DOE Joint Genome Institute"/>
            <person name="Campbell M.A."/>
            <person name="Malfatti S.A."/>
            <person name="Chain P.S.G."/>
            <person name="Heidelberg J.F."/>
            <person name="Ward B.B."/>
            <person name="Klotz M.G."/>
        </authorList>
    </citation>
    <scope>NUCLEOTIDE SEQUENCE [LARGE SCALE GENOMIC DNA]</scope>
    <source>
        <strain evidence="2">Nc4</strain>
    </source>
</reference>
<protein>
    <recommendedName>
        <fullName evidence="3">PIN domain-containing protein</fullName>
    </recommendedName>
</protein>
<keyword evidence="2" id="KW-1185">Reference proteome</keyword>
<dbReference type="Gene3D" id="3.40.50.1010">
    <property type="entry name" value="5'-nuclease"/>
    <property type="match status" value="1"/>
</dbReference>
<evidence type="ECO:0000313" key="2">
    <source>
        <dbReference type="Proteomes" id="UP000001844"/>
    </source>
</evidence>
<dbReference type="KEGG" id="nhl:Nhal_3639"/>
<dbReference type="STRING" id="472759.Nhal_3639"/>
<dbReference type="SUPFAM" id="SSF88723">
    <property type="entry name" value="PIN domain-like"/>
    <property type="match status" value="1"/>
</dbReference>
<proteinExistence type="predicted"/>
<accession>D5C274</accession>
<dbReference type="AlphaFoldDB" id="D5C274"/>
<gene>
    <name evidence="1" type="ordered locus">Nhal_3639</name>
</gene>
<dbReference type="InterPro" id="IPR029060">
    <property type="entry name" value="PIN-like_dom_sf"/>
</dbReference>
<name>D5C274_NITHN</name>
<dbReference type="eggNOG" id="COG1487">
    <property type="taxonomic scope" value="Bacteria"/>
</dbReference>
<sequence length="104" mass="12104">MDSLIDENLLITNDIILAELVPYLKIKKQEKVIELLYEVKRIPLKINWPEIVEYQVKCLRSGANGVGIPDLIIAQNAKKNNCKVYSIDKHFRLLNQVLKVKLYR</sequence>
<dbReference type="HOGENOM" id="CLU_118482_1_2_6"/>